<name>A0A7J6VIJ6_THATH</name>
<dbReference type="Proteomes" id="UP000554482">
    <property type="component" value="Unassembled WGS sequence"/>
</dbReference>
<reference evidence="1 2" key="1">
    <citation type="submission" date="2020-06" db="EMBL/GenBank/DDBJ databases">
        <title>Transcriptomic and genomic resources for Thalictrum thalictroides and T. hernandezii: Facilitating candidate gene discovery in an emerging model plant lineage.</title>
        <authorList>
            <person name="Arias T."/>
            <person name="Riano-Pachon D.M."/>
            <person name="Di Stilio V.S."/>
        </authorList>
    </citation>
    <scope>NUCLEOTIDE SEQUENCE [LARGE SCALE GENOMIC DNA]</scope>
    <source>
        <strain evidence="2">cv. WT478/WT964</strain>
        <tissue evidence="1">Leaves</tissue>
    </source>
</reference>
<comment type="caution">
    <text evidence="1">The sequence shown here is derived from an EMBL/GenBank/DDBJ whole genome shotgun (WGS) entry which is preliminary data.</text>
</comment>
<dbReference type="OrthoDB" id="534815at2759"/>
<organism evidence="1 2">
    <name type="scientific">Thalictrum thalictroides</name>
    <name type="common">Rue-anemone</name>
    <name type="synonym">Anemone thalictroides</name>
    <dbReference type="NCBI Taxonomy" id="46969"/>
    <lineage>
        <taxon>Eukaryota</taxon>
        <taxon>Viridiplantae</taxon>
        <taxon>Streptophyta</taxon>
        <taxon>Embryophyta</taxon>
        <taxon>Tracheophyta</taxon>
        <taxon>Spermatophyta</taxon>
        <taxon>Magnoliopsida</taxon>
        <taxon>Ranunculales</taxon>
        <taxon>Ranunculaceae</taxon>
        <taxon>Thalictroideae</taxon>
        <taxon>Thalictrum</taxon>
    </lineage>
</organism>
<dbReference type="AlphaFoldDB" id="A0A7J6VIJ6"/>
<dbReference type="EMBL" id="JABWDY010031977">
    <property type="protein sequence ID" value="KAF5184531.1"/>
    <property type="molecule type" value="Genomic_DNA"/>
</dbReference>
<proteinExistence type="predicted"/>
<sequence length="113" mass="13049">MLANPIESVPPTNSSSNNKQDLKQELILWNQVSDSSGRNLLFSYKKSFKFIILSKDVCLSSTRVSMEFYHAARDTLLLYEAIIPIKDVSERKIRFTSNLPLKELLEKIEDIER</sequence>
<keyword evidence="2" id="KW-1185">Reference proteome</keyword>
<evidence type="ECO:0000313" key="2">
    <source>
        <dbReference type="Proteomes" id="UP000554482"/>
    </source>
</evidence>
<gene>
    <name evidence="1" type="ORF">FRX31_025882</name>
</gene>
<protein>
    <submittedName>
        <fullName evidence="1">Uncharacterized protein</fullName>
    </submittedName>
</protein>
<accession>A0A7J6VIJ6</accession>
<evidence type="ECO:0000313" key="1">
    <source>
        <dbReference type="EMBL" id="KAF5184531.1"/>
    </source>
</evidence>